<dbReference type="AlphaFoldDB" id="A0AAU9IKP8"/>
<protein>
    <submittedName>
        <fullName evidence="1">Uncharacterized protein</fullName>
    </submittedName>
</protein>
<evidence type="ECO:0000313" key="1">
    <source>
        <dbReference type="EMBL" id="CAG9310030.1"/>
    </source>
</evidence>
<accession>A0AAU9IKP8</accession>
<organism evidence="1 2">
    <name type="scientific">Blepharisma stoltei</name>
    <dbReference type="NCBI Taxonomy" id="1481888"/>
    <lineage>
        <taxon>Eukaryota</taxon>
        <taxon>Sar</taxon>
        <taxon>Alveolata</taxon>
        <taxon>Ciliophora</taxon>
        <taxon>Postciliodesmatophora</taxon>
        <taxon>Heterotrichea</taxon>
        <taxon>Heterotrichida</taxon>
        <taxon>Blepharismidae</taxon>
        <taxon>Blepharisma</taxon>
    </lineage>
</organism>
<comment type="caution">
    <text evidence="1">The sequence shown here is derived from an EMBL/GenBank/DDBJ whole genome shotgun (WGS) entry which is preliminary data.</text>
</comment>
<dbReference type="EMBL" id="CAJZBQ010000001">
    <property type="protein sequence ID" value="CAG9310030.1"/>
    <property type="molecule type" value="Genomic_DNA"/>
</dbReference>
<keyword evidence="2" id="KW-1185">Reference proteome</keyword>
<dbReference type="Proteomes" id="UP001162131">
    <property type="component" value="Unassembled WGS sequence"/>
</dbReference>
<gene>
    <name evidence="1" type="ORF">BSTOLATCC_MIC243</name>
</gene>
<name>A0AAU9IKP8_9CILI</name>
<evidence type="ECO:0000313" key="2">
    <source>
        <dbReference type="Proteomes" id="UP001162131"/>
    </source>
</evidence>
<proteinExistence type="predicted"/>
<reference evidence="1" key="1">
    <citation type="submission" date="2021-09" db="EMBL/GenBank/DDBJ databases">
        <authorList>
            <consortium name="AG Swart"/>
            <person name="Singh M."/>
            <person name="Singh A."/>
            <person name="Seah K."/>
            <person name="Emmerich C."/>
        </authorList>
    </citation>
    <scope>NUCLEOTIDE SEQUENCE</scope>
    <source>
        <strain evidence="1">ATCC30299</strain>
    </source>
</reference>
<sequence length="249" mass="29601">MKGRTTAVSQDFPENLISPFILRLKRPETRPSKQFNPELKLGVSSESPVSFHLSNVPVLTREMKIQYTDRKSTSPDRFIPTQKQYKIIDKRKFTYQNYLFHGKCDPDKDSISPSKSLDLDYAEMPQKTSGYNRYWKRRYDSPEGFKKYQGMFSWNINHKKNNYRFEINHIKNLKEKIQLSSRRTSRVNTPEKPARPISCDVTFRRYHKERACKSSRESIDITLQINSELESFEKRIETLKPNTRKIYEI</sequence>